<dbReference type="InterPro" id="IPR023333">
    <property type="entry name" value="Proteasome_suB-type"/>
</dbReference>
<dbReference type="GO" id="GO:0005737">
    <property type="term" value="C:cytoplasm"/>
    <property type="evidence" value="ECO:0007669"/>
    <property type="project" value="TreeGrafter"/>
</dbReference>
<dbReference type="GeneID" id="30921977"/>
<dbReference type="InParanoid" id="M0LM36"/>
<dbReference type="GO" id="GO:0019774">
    <property type="term" value="C:proteasome core complex, beta-subunit complex"/>
    <property type="evidence" value="ECO:0007669"/>
    <property type="project" value="UniProtKB-ARBA"/>
</dbReference>
<dbReference type="PATRIC" id="fig|358396.7.peg.2006"/>
<evidence type="ECO:0000256" key="1">
    <source>
        <dbReference type="ARBA" id="ARBA00001198"/>
    </source>
</evidence>
<dbReference type="PANTHER" id="PTHR32194">
    <property type="entry name" value="METALLOPROTEASE TLDD"/>
    <property type="match status" value="1"/>
</dbReference>
<keyword evidence="11" id="KW-1185">Reference proteome</keyword>
<dbReference type="EC" id="3.4.25.1" evidence="2"/>
<evidence type="ECO:0000256" key="7">
    <source>
        <dbReference type="ARBA" id="ARBA00022942"/>
    </source>
</evidence>
<feature type="active site" description="Nucleophile" evidence="8">
    <location>
        <position position="45"/>
    </location>
</feature>
<dbReference type="AlphaFoldDB" id="M0LM36"/>
<dbReference type="InterPro" id="IPR000243">
    <property type="entry name" value="Pept_T1A_subB"/>
</dbReference>
<dbReference type="SUPFAM" id="SSF56235">
    <property type="entry name" value="N-terminal nucleophile aminohydrolases (Ntn hydrolases)"/>
    <property type="match status" value="1"/>
</dbReference>
<proteinExistence type="predicted"/>
<dbReference type="GO" id="GO:0004298">
    <property type="term" value="F:threonine-type endopeptidase activity"/>
    <property type="evidence" value="ECO:0007669"/>
    <property type="project" value="UniProtKB-KW"/>
</dbReference>
<comment type="caution">
    <text evidence="10">The sequence shown here is derived from an EMBL/GenBank/DDBJ whole genome shotgun (WGS) entry which is preliminary data.</text>
</comment>
<keyword evidence="5" id="KW-0888">Threonine protease</keyword>
<evidence type="ECO:0000256" key="4">
    <source>
        <dbReference type="ARBA" id="ARBA00022670"/>
    </source>
</evidence>
<evidence type="ECO:0000313" key="10">
    <source>
        <dbReference type="EMBL" id="EMA33090.1"/>
    </source>
</evidence>
<reference evidence="10 11" key="1">
    <citation type="journal article" date="2014" name="PLoS Genet.">
        <title>Phylogenetically driven sequencing of extremely halophilic archaea reveals strategies for static and dynamic osmo-response.</title>
        <authorList>
            <person name="Becker E.A."/>
            <person name="Seitzer P.M."/>
            <person name="Tritt A."/>
            <person name="Larsen D."/>
            <person name="Krusor M."/>
            <person name="Yao A.I."/>
            <person name="Wu D."/>
            <person name="Madern D."/>
            <person name="Eisen J.A."/>
            <person name="Darling A.E."/>
            <person name="Facciotti M.T."/>
        </authorList>
    </citation>
    <scope>NUCLEOTIDE SEQUENCE [LARGE SCALE GENOMIC DNA]</scope>
    <source>
        <strain evidence="10 11">AJ5</strain>
    </source>
</reference>
<dbReference type="RefSeq" id="WP_007141697.1">
    <property type="nucleotide sequence ID" value="NZ_AOLZ01000038.1"/>
</dbReference>
<evidence type="ECO:0000256" key="2">
    <source>
        <dbReference type="ARBA" id="ARBA00012039"/>
    </source>
</evidence>
<dbReference type="STRING" id="358396.CHINAEXTREME_12595"/>
<keyword evidence="4" id="KW-0645">Protease</keyword>
<feature type="region of interest" description="Disordered" evidence="9">
    <location>
        <begin position="1"/>
        <end position="37"/>
    </location>
</feature>
<keyword evidence="3" id="KW-0963">Cytoplasm</keyword>
<gene>
    <name evidence="10" type="ORF">C445_09900</name>
</gene>
<dbReference type="InterPro" id="IPR001353">
    <property type="entry name" value="Proteasome_sua/b"/>
</dbReference>
<dbReference type="EMBL" id="AOLZ01000038">
    <property type="protein sequence ID" value="EMA33090.1"/>
    <property type="molecule type" value="Genomic_DNA"/>
</dbReference>
<comment type="catalytic activity">
    <reaction evidence="1">
        <text>Cleavage of peptide bonds with very broad specificity.</text>
        <dbReference type="EC" id="3.4.25.1"/>
    </reaction>
</comment>
<sequence>MRRTTDGRSRPGHELEPISPATDGFQAPLGEGTADDSSRIVETGTTTVGVVGTNGVVLAADRRASLGGRFVTSKRARKIEPVADRTALTFSGNVGEAQTFVRQLRSERRLYELRGEGGASVETIATVAGDLIQQGPYRALELVLAGVDDEPSLYQIGRGGGVMRADYAASGSGMQLAYGNLEDAYEPDLPVSALREAAAVAVHSASERDTASGDGTTLATITEDGIDLETFDTPNAAVAATTEEVA</sequence>
<evidence type="ECO:0000256" key="8">
    <source>
        <dbReference type="PIRSR" id="PIRSR600243-1"/>
    </source>
</evidence>
<accession>M0LM36</accession>
<dbReference type="PANTHER" id="PTHR32194:SF0">
    <property type="entry name" value="ATP-DEPENDENT PROTEASE SUBUNIT HSLV"/>
    <property type="match status" value="1"/>
</dbReference>
<evidence type="ECO:0000313" key="11">
    <source>
        <dbReference type="Proteomes" id="UP000011555"/>
    </source>
</evidence>
<keyword evidence="7 10" id="KW-0647">Proteasome</keyword>
<dbReference type="Gene3D" id="3.60.20.10">
    <property type="entry name" value="Glutamine Phosphoribosylpyrophosphate, subunit 1, domain 1"/>
    <property type="match status" value="1"/>
</dbReference>
<dbReference type="InterPro" id="IPR029055">
    <property type="entry name" value="Ntn_hydrolases_N"/>
</dbReference>
<name>M0LM36_NATLA</name>
<dbReference type="GO" id="GO:0051603">
    <property type="term" value="P:proteolysis involved in protein catabolic process"/>
    <property type="evidence" value="ECO:0007669"/>
    <property type="project" value="InterPro"/>
</dbReference>
<organism evidence="10 11">
    <name type="scientific">Natronobacterium lacisalsi AJ5</name>
    <dbReference type="NCBI Taxonomy" id="358396"/>
    <lineage>
        <taxon>Archaea</taxon>
        <taxon>Methanobacteriati</taxon>
        <taxon>Methanobacteriota</taxon>
        <taxon>Stenosarchaea group</taxon>
        <taxon>Halobacteria</taxon>
        <taxon>Halobacteriales</taxon>
        <taxon>Natrialbaceae</taxon>
        <taxon>Natronobacterium</taxon>
    </lineage>
</organism>
<evidence type="ECO:0000256" key="5">
    <source>
        <dbReference type="ARBA" id="ARBA00022698"/>
    </source>
</evidence>
<protein>
    <recommendedName>
        <fullName evidence="2">proteasome endopeptidase complex</fullName>
        <ecNumber evidence="2">3.4.25.1</ecNumber>
    </recommendedName>
</protein>
<dbReference type="PROSITE" id="PS51476">
    <property type="entry name" value="PROTEASOME_BETA_2"/>
    <property type="match status" value="1"/>
</dbReference>
<dbReference type="PRINTS" id="PR00141">
    <property type="entry name" value="PROTEASOME"/>
</dbReference>
<dbReference type="eggNOG" id="arCOG00970">
    <property type="taxonomic scope" value="Archaea"/>
</dbReference>
<dbReference type="FunCoup" id="M0LM36">
    <property type="interactions" value="132"/>
</dbReference>
<evidence type="ECO:0000256" key="9">
    <source>
        <dbReference type="SAM" id="MobiDB-lite"/>
    </source>
</evidence>
<evidence type="ECO:0000256" key="3">
    <source>
        <dbReference type="ARBA" id="ARBA00022490"/>
    </source>
</evidence>
<keyword evidence="6" id="KW-0378">Hydrolase</keyword>
<dbReference type="MEROPS" id="T01.002"/>
<dbReference type="Proteomes" id="UP000011555">
    <property type="component" value="Unassembled WGS sequence"/>
</dbReference>
<feature type="compositionally biased region" description="Basic and acidic residues" evidence="9">
    <location>
        <begin position="1"/>
        <end position="16"/>
    </location>
</feature>
<dbReference type="Pfam" id="PF00227">
    <property type="entry name" value="Proteasome"/>
    <property type="match status" value="1"/>
</dbReference>
<evidence type="ECO:0000256" key="6">
    <source>
        <dbReference type="ARBA" id="ARBA00022801"/>
    </source>
</evidence>